<dbReference type="Pfam" id="PF06998">
    <property type="entry name" value="DUF1307"/>
    <property type="match status" value="1"/>
</dbReference>
<sequence length="152" mass="16693">MKKLLKMGICIMMAAVVLSGCGGGNSKTETAVYEGEINGVKVSNTIDYSGDRVLKQTSVSEMNFKDLGITKDLMEQTVAQYKKLYDIKGVTYKADITDDTISETTVIDYENADFDALKTAKLITSTKEDGKILYVSYEQTVKNLESSGLTKK</sequence>
<dbReference type="STRING" id="100884.GCA_000269565_01958"/>
<feature type="signal peptide" evidence="1">
    <location>
        <begin position="1"/>
        <end position="19"/>
    </location>
</feature>
<dbReference type="PROSITE" id="PS51257">
    <property type="entry name" value="PROKAR_LIPOPROTEIN"/>
    <property type="match status" value="1"/>
</dbReference>
<dbReference type="PIRSF" id="PIRSF006187">
    <property type="entry name" value="DUF1307"/>
    <property type="match status" value="1"/>
</dbReference>
<dbReference type="SUPFAM" id="SSF160704">
    <property type="entry name" value="YehR-like"/>
    <property type="match status" value="1"/>
</dbReference>
<name>E7GAS2_9FIRM</name>
<feature type="chain" id="PRO_5039330726" description="DUF1307 domain-containing protein" evidence="1">
    <location>
        <begin position="20"/>
        <end position="152"/>
    </location>
</feature>
<dbReference type="Proteomes" id="UP000003157">
    <property type="component" value="Unassembled WGS sequence"/>
</dbReference>
<evidence type="ECO:0000313" key="2">
    <source>
        <dbReference type="EMBL" id="EFW04738.1"/>
    </source>
</evidence>
<organism evidence="2 3">
    <name type="scientific">Coprobacillus cateniformis</name>
    <dbReference type="NCBI Taxonomy" id="100884"/>
    <lineage>
        <taxon>Bacteria</taxon>
        <taxon>Bacillati</taxon>
        <taxon>Bacillota</taxon>
        <taxon>Erysipelotrichia</taxon>
        <taxon>Erysipelotrichales</taxon>
        <taxon>Coprobacillaceae</taxon>
        <taxon>Coprobacillus</taxon>
    </lineage>
</organism>
<dbReference type="GeneID" id="78229809"/>
<evidence type="ECO:0000313" key="3">
    <source>
        <dbReference type="Proteomes" id="UP000003157"/>
    </source>
</evidence>
<keyword evidence="1" id="KW-0732">Signal</keyword>
<dbReference type="Gene3D" id="3.30.1830.10">
    <property type="entry name" value="YehR-like"/>
    <property type="match status" value="1"/>
</dbReference>
<evidence type="ECO:0000256" key="1">
    <source>
        <dbReference type="SAM" id="SignalP"/>
    </source>
</evidence>
<dbReference type="AlphaFoldDB" id="E7GAS2"/>
<dbReference type="HOGENOM" id="CLU_1701271_0_0_9"/>
<keyword evidence="3" id="KW-1185">Reference proteome</keyword>
<comment type="caution">
    <text evidence="2">The sequence shown here is derived from an EMBL/GenBank/DDBJ whole genome shotgun (WGS) entry which is preliminary data.</text>
</comment>
<proteinExistence type="predicted"/>
<accession>E7GAS2</accession>
<protein>
    <recommendedName>
        <fullName evidence="4">DUF1307 domain-containing protein</fullName>
    </recommendedName>
</protein>
<reference evidence="2 3" key="1">
    <citation type="submission" date="2010-12" db="EMBL/GenBank/DDBJ databases">
        <title>The Genome Sequence of Coprobacillus sp. strain 29_1.</title>
        <authorList>
            <consortium name="The Broad Institute Genome Sequencing Platform"/>
            <person name="Earl A."/>
            <person name="Ward D."/>
            <person name="Feldgarden M."/>
            <person name="Gevers D."/>
            <person name="Daigneault M."/>
            <person name="Sibley C.D."/>
            <person name="White A."/>
            <person name="Strauss J."/>
            <person name="Allen-Vercoe E."/>
            <person name="Young S.K."/>
            <person name="Zeng Q."/>
            <person name="Gargeya S."/>
            <person name="Fitzgerald M."/>
            <person name="Haas B."/>
            <person name="Abouelleil A."/>
            <person name="Alvarado L."/>
            <person name="Arachchi H.M."/>
            <person name="Berlin A."/>
            <person name="Brown A."/>
            <person name="Chapman S.B."/>
            <person name="Chen Z."/>
            <person name="Dunbar C."/>
            <person name="Freedman E."/>
            <person name="Gearin G."/>
            <person name="Gellesch M."/>
            <person name="Goldberg J."/>
            <person name="Griggs A."/>
            <person name="Gujja S."/>
            <person name="Heilman E."/>
            <person name="Heiman D."/>
            <person name="Howarth C."/>
            <person name="Larson L."/>
            <person name="Lui A."/>
            <person name="MacDonald P.J.P."/>
            <person name="Mehta T."/>
            <person name="Montmayeur A."/>
            <person name="Murphy C."/>
            <person name="Neiman D."/>
            <person name="Pearson M."/>
            <person name="Priest M."/>
            <person name="Roberts A."/>
            <person name="Saif S."/>
            <person name="Shea T."/>
            <person name="Shenoy N."/>
            <person name="Sisk P."/>
            <person name="Stolte C."/>
            <person name="Sykes S."/>
            <person name="White J."/>
            <person name="Yandava C."/>
            <person name="Nusbaum C."/>
            <person name="Birren B."/>
        </authorList>
    </citation>
    <scope>NUCLEOTIDE SEQUENCE [LARGE SCALE GENOMIC DNA]</scope>
    <source>
        <strain evidence="2 3">29_1</strain>
    </source>
</reference>
<dbReference type="OrthoDB" id="1650853at2"/>
<evidence type="ECO:0008006" key="4">
    <source>
        <dbReference type="Google" id="ProtNLM"/>
    </source>
</evidence>
<gene>
    <name evidence="2" type="ORF">HMPREF9488_01862</name>
</gene>
<dbReference type="InterPro" id="IPR036699">
    <property type="entry name" value="YehR-like_sf"/>
</dbReference>
<dbReference type="eggNOG" id="COG4808">
    <property type="taxonomic scope" value="Bacteria"/>
</dbReference>
<dbReference type="InterPro" id="IPR009736">
    <property type="entry name" value="DUF1307"/>
</dbReference>
<dbReference type="EMBL" id="ADKX01000033">
    <property type="protein sequence ID" value="EFW04738.1"/>
    <property type="molecule type" value="Genomic_DNA"/>
</dbReference>
<dbReference type="RefSeq" id="WP_008788964.1">
    <property type="nucleotide sequence ID" value="NZ_AKCB01000001.1"/>
</dbReference>